<dbReference type="STRING" id="1406858.GCA_000710895_04061"/>
<dbReference type="RefSeq" id="WP_158453155.1">
    <property type="nucleotide sequence ID" value="NZ_JADLPU010000009.1"/>
</dbReference>
<dbReference type="AlphaFoldDB" id="A0A378X772"/>
<gene>
    <name evidence="1" type="ORF">NCTC1934_00001</name>
</gene>
<reference evidence="1 2" key="1">
    <citation type="submission" date="2018-06" db="EMBL/GenBank/DDBJ databases">
        <authorList>
            <consortium name="Pathogen Informatics"/>
            <person name="Doyle S."/>
        </authorList>
    </citation>
    <scope>NUCLEOTIDE SEQUENCE [LARGE SCALE GENOMIC DNA]</scope>
    <source>
        <strain evidence="1 2">NCTC1934</strain>
    </source>
</reference>
<dbReference type="EMBL" id="UGRY01000001">
    <property type="protein sequence ID" value="SUA49002.1"/>
    <property type="molecule type" value="Genomic_DNA"/>
</dbReference>
<organism evidence="1 2">
    <name type="scientific">Nocardia otitidiscaviarum</name>
    <dbReference type="NCBI Taxonomy" id="1823"/>
    <lineage>
        <taxon>Bacteria</taxon>
        <taxon>Bacillati</taxon>
        <taxon>Actinomycetota</taxon>
        <taxon>Actinomycetes</taxon>
        <taxon>Mycobacteriales</taxon>
        <taxon>Nocardiaceae</taxon>
        <taxon>Nocardia</taxon>
    </lineage>
</organism>
<evidence type="ECO:0008006" key="3">
    <source>
        <dbReference type="Google" id="ProtNLM"/>
    </source>
</evidence>
<protein>
    <recommendedName>
        <fullName evidence="3">Xylulose 5-phosphate/Fructose 6-phosphate phosphoketolase C-terminal domain-containing protein</fullName>
    </recommendedName>
</protein>
<name>A0A378X772_9NOCA</name>
<dbReference type="Proteomes" id="UP000255467">
    <property type="component" value="Unassembled WGS sequence"/>
</dbReference>
<keyword evidence="2" id="KW-1185">Reference proteome</keyword>
<evidence type="ECO:0000313" key="2">
    <source>
        <dbReference type="Proteomes" id="UP000255467"/>
    </source>
</evidence>
<accession>A0A378X772</accession>
<evidence type="ECO:0000313" key="1">
    <source>
        <dbReference type="EMBL" id="SUA49002.1"/>
    </source>
</evidence>
<sequence>MELAAIEQVPRLTDRRDPLRDVLLGRLARIRAHIHRVGDDPPEITDWCWPRTTAPQPA</sequence>
<proteinExistence type="predicted"/>